<dbReference type="Gene3D" id="1.10.490.10">
    <property type="entry name" value="Globins"/>
    <property type="match status" value="1"/>
</dbReference>
<evidence type="ECO:0000256" key="4">
    <source>
        <dbReference type="ARBA" id="ARBA00029447"/>
    </source>
</evidence>
<evidence type="ECO:0000259" key="7">
    <source>
        <dbReference type="PROSITE" id="PS50192"/>
    </source>
</evidence>
<keyword evidence="3 5" id="KW-0807">Transducer</keyword>
<dbReference type="PANTHER" id="PTHR32089:SF118">
    <property type="entry name" value="HEME-BASED AEROTACTIC TRANSDUCER HEMAT"/>
    <property type="match status" value="1"/>
</dbReference>
<dbReference type="SUPFAM" id="SSF46458">
    <property type="entry name" value="Globin-like"/>
    <property type="match status" value="1"/>
</dbReference>
<protein>
    <submittedName>
        <fullName evidence="8">Globin-coupled sensor protein</fullName>
    </submittedName>
</protein>
<dbReference type="PRINTS" id="PR00260">
    <property type="entry name" value="CHEMTRNSDUCR"/>
</dbReference>
<dbReference type="InterPro" id="IPR039379">
    <property type="entry name" value="Protoglobin_sensor_dom"/>
</dbReference>
<dbReference type="AlphaFoldDB" id="A0A5J6SVG1"/>
<dbReference type="Pfam" id="PF11563">
    <property type="entry name" value="Protoglobin"/>
    <property type="match status" value="1"/>
</dbReference>
<dbReference type="Pfam" id="PF00015">
    <property type="entry name" value="MCPsignal"/>
    <property type="match status" value="1"/>
</dbReference>
<evidence type="ECO:0000256" key="2">
    <source>
        <dbReference type="ARBA" id="ARBA00022519"/>
    </source>
</evidence>
<comment type="subcellular location">
    <subcellularLocation>
        <location evidence="1">Cell inner membrane</location>
        <topology evidence="1">Multi-pass membrane protein</topology>
    </subcellularLocation>
</comment>
<dbReference type="InterPro" id="IPR009050">
    <property type="entry name" value="Globin-like_sf"/>
</dbReference>
<dbReference type="Proteomes" id="UP000325517">
    <property type="component" value="Chromosome"/>
</dbReference>
<name>A0A5J6SVG1_9BACI</name>
<evidence type="ECO:0000313" key="9">
    <source>
        <dbReference type="Proteomes" id="UP000325517"/>
    </source>
</evidence>
<dbReference type="GO" id="GO:0005886">
    <property type="term" value="C:plasma membrane"/>
    <property type="evidence" value="ECO:0007669"/>
    <property type="project" value="UniProtKB-SubCell"/>
</dbReference>
<dbReference type="InterPro" id="IPR000727">
    <property type="entry name" value="T_SNARE_dom"/>
</dbReference>
<dbReference type="SUPFAM" id="SSF58104">
    <property type="entry name" value="Methyl-accepting chemotaxis protein (MCP) signaling domain"/>
    <property type="match status" value="1"/>
</dbReference>
<keyword evidence="9" id="KW-1185">Reference proteome</keyword>
<dbReference type="InterPro" id="IPR012292">
    <property type="entry name" value="Globin/Proto"/>
</dbReference>
<feature type="domain" description="T-SNARE coiled-coil homology" evidence="7">
    <location>
        <begin position="364"/>
        <end position="426"/>
    </location>
</feature>
<accession>A0A5J6SVG1</accession>
<dbReference type="GO" id="GO:0007165">
    <property type="term" value="P:signal transduction"/>
    <property type="evidence" value="ECO:0007669"/>
    <property type="project" value="UniProtKB-KW"/>
</dbReference>
<dbReference type="Gene3D" id="1.10.287.950">
    <property type="entry name" value="Methyl-accepting chemotaxis protein"/>
    <property type="match status" value="1"/>
</dbReference>
<gene>
    <name evidence="8" type="ORF">PB01_16485</name>
</gene>
<reference evidence="8 9" key="1">
    <citation type="submission" date="2018-07" db="EMBL/GenBank/DDBJ databases">
        <title>Complete genome sequence of Psychrobacillus sp. PB01, isolated from iceberg, and comparative genome analysis of Psychrobacillus strains.</title>
        <authorList>
            <person name="Lee P.C."/>
        </authorList>
    </citation>
    <scope>NUCLEOTIDE SEQUENCE [LARGE SCALE GENOMIC DNA]</scope>
    <source>
        <strain evidence="8 9">PB01</strain>
    </source>
</reference>
<dbReference type="GO" id="GO:0020037">
    <property type="term" value="F:heme binding"/>
    <property type="evidence" value="ECO:0007669"/>
    <property type="project" value="InterPro"/>
</dbReference>
<dbReference type="InterPro" id="IPR044398">
    <property type="entry name" value="Globin-sensor_dom"/>
</dbReference>
<proteinExistence type="inferred from homology"/>
<dbReference type="InterPro" id="IPR004090">
    <property type="entry name" value="Chemotax_Me-accpt_rcpt"/>
</dbReference>
<dbReference type="CDD" id="cd01068">
    <property type="entry name" value="globin_sensor"/>
    <property type="match status" value="1"/>
</dbReference>
<organism evidence="8 9">
    <name type="scientific">Psychrobacillus glaciei</name>
    <dbReference type="NCBI Taxonomy" id="2283160"/>
    <lineage>
        <taxon>Bacteria</taxon>
        <taxon>Bacillati</taxon>
        <taxon>Bacillota</taxon>
        <taxon>Bacilli</taxon>
        <taxon>Bacillales</taxon>
        <taxon>Bacillaceae</taxon>
        <taxon>Psychrobacillus</taxon>
    </lineage>
</organism>
<keyword evidence="2" id="KW-0472">Membrane</keyword>
<dbReference type="KEGG" id="psyo:PB01_16485"/>
<dbReference type="GO" id="GO:0004888">
    <property type="term" value="F:transmembrane signaling receptor activity"/>
    <property type="evidence" value="ECO:0007669"/>
    <property type="project" value="InterPro"/>
</dbReference>
<dbReference type="GO" id="GO:0006935">
    <property type="term" value="P:chemotaxis"/>
    <property type="evidence" value="ECO:0007669"/>
    <property type="project" value="InterPro"/>
</dbReference>
<evidence type="ECO:0000313" key="8">
    <source>
        <dbReference type="EMBL" id="QFG00278.1"/>
    </source>
</evidence>
<dbReference type="PROSITE" id="PS50111">
    <property type="entry name" value="CHEMOTAXIS_TRANSDUC_2"/>
    <property type="match status" value="1"/>
</dbReference>
<evidence type="ECO:0000256" key="1">
    <source>
        <dbReference type="ARBA" id="ARBA00004429"/>
    </source>
</evidence>
<sequence>MDFKNIYLESFNLLVSAKRRIYKVTLFFKKQNLTNSIDFTKDIPVVLDISDHSDIKKQIAMIHLTKNDLAILHHLQPFVQQILDVTVTSFYKSLESESKLMDIITTHSSVERLKKTLYSHLLEMFSGVIDSNYLNQRKIIAHVHVKIGLEPKWYMAAFETLNYEFLKYIMTLTISDSAKRDALAAISKILNLEQQLVLEAYEAENMRMRIVEQLQKDKVKIEVHDTAENLAAVSEETSASINKLSYQATNIKESTNQNLSFVQDTEEKSQSGQILLTRQMEQMRLITESINALQIKMVQLQDSSNRIRNIVGLVTSIANQTNLLALNAAIEAARAGEHGVGFAVVASEVRKLSEDTKKAIESVESLIQETDDGIGDITKSVSEMNHLIADGADKYEQMSESYQNIVQAMSGIKIQSEQSNTEIATISEILNELNQAVETIAISSDGLINTINDL</sequence>
<dbReference type="PANTHER" id="PTHR32089">
    <property type="entry name" value="METHYL-ACCEPTING CHEMOTAXIS PROTEIN MCPB"/>
    <property type="match status" value="1"/>
</dbReference>
<evidence type="ECO:0000256" key="5">
    <source>
        <dbReference type="PROSITE-ProRule" id="PRU00284"/>
    </source>
</evidence>
<dbReference type="EMBL" id="CP031223">
    <property type="protein sequence ID" value="QFG00278.1"/>
    <property type="molecule type" value="Genomic_DNA"/>
</dbReference>
<feature type="domain" description="Methyl-accepting transducer" evidence="6">
    <location>
        <begin position="222"/>
        <end position="441"/>
    </location>
</feature>
<keyword evidence="2" id="KW-1003">Cell membrane</keyword>
<dbReference type="GO" id="GO:0019825">
    <property type="term" value="F:oxygen binding"/>
    <property type="evidence" value="ECO:0007669"/>
    <property type="project" value="InterPro"/>
</dbReference>
<keyword evidence="2" id="KW-0997">Cell inner membrane</keyword>
<dbReference type="SMART" id="SM00283">
    <property type="entry name" value="MA"/>
    <property type="match status" value="1"/>
</dbReference>
<comment type="similarity">
    <text evidence="4">Belongs to the methyl-accepting chemotaxis (MCP) protein family.</text>
</comment>
<evidence type="ECO:0000256" key="3">
    <source>
        <dbReference type="ARBA" id="ARBA00023224"/>
    </source>
</evidence>
<dbReference type="PROSITE" id="PS50192">
    <property type="entry name" value="T_SNARE"/>
    <property type="match status" value="1"/>
</dbReference>
<evidence type="ECO:0000259" key="6">
    <source>
        <dbReference type="PROSITE" id="PS50111"/>
    </source>
</evidence>
<dbReference type="InterPro" id="IPR004089">
    <property type="entry name" value="MCPsignal_dom"/>
</dbReference>